<dbReference type="Proteomes" id="UP000230084">
    <property type="component" value="Unassembled WGS sequence"/>
</dbReference>
<comment type="caution">
    <text evidence="2">The sequence shown here is derived from an EMBL/GenBank/DDBJ whole genome shotgun (WGS) entry which is preliminary data.</text>
</comment>
<reference evidence="2 3" key="1">
    <citation type="submission" date="2017-09" db="EMBL/GenBank/DDBJ databases">
        <title>Depth-based differentiation of microbial function through sediment-hosted aquifers and enrichment of novel symbionts in the deep terrestrial subsurface.</title>
        <authorList>
            <person name="Probst A.J."/>
            <person name="Ladd B."/>
            <person name="Jarett J.K."/>
            <person name="Geller-Mcgrath D.E."/>
            <person name="Sieber C.M."/>
            <person name="Emerson J.B."/>
            <person name="Anantharaman K."/>
            <person name="Thomas B.C."/>
            <person name="Malmstrom R."/>
            <person name="Stieglmeier M."/>
            <person name="Klingl A."/>
            <person name="Woyke T."/>
            <person name="Ryan C.M."/>
            <person name="Banfield J.F."/>
        </authorList>
    </citation>
    <scope>NUCLEOTIDE SEQUENCE [LARGE SCALE GENOMIC DNA]</scope>
    <source>
        <strain evidence="2">CG10_big_fil_rev_8_21_14_0_10_50_16</strain>
    </source>
</reference>
<organism evidence="2 3">
    <name type="scientific">Candidatus Uhrbacteria bacterium CG10_big_fil_rev_8_21_14_0_10_50_16</name>
    <dbReference type="NCBI Taxonomy" id="1975039"/>
    <lineage>
        <taxon>Bacteria</taxon>
        <taxon>Candidatus Uhriibacteriota</taxon>
    </lineage>
</organism>
<feature type="domain" description="Rhodanese" evidence="1">
    <location>
        <begin position="31"/>
        <end position="114"/>
    </location>
</feature>
<dbReference type="SUPFAM" id="SSF52821">
    <property type="entry name" value="Rhodanese/Cell cycle control phosphatase"/>
    <property type="match status" value="1"/>
</dbReference>
<evidence type="ECO:0000313" key="2">
    <source>
        <dbReference type="EMBL" id="PIR47873.1"/>
    </source>
</evidence>
<sequence length="115" mass="12752">MTGQTGKTIAEEALQETPSISCDEYKTLLADDTEHVLLDVREEDEWNAGHIENAMHIPRGFLEFKVEEAVPDKGTRIIVYCARGGRAALAGQTLLELGYTHVQYLDGGYMGYCQS</sequence>
<dbReference type="SMART" id="SM00450">
    <property type="entry name" value="RHOD"/>
    <property type="match status" value="1"/>
</dbReference>
<dbReference type="InterPro" id="IPR001763">
    <property type="entry name" value="Rhodanese-like_dom"/>
</dbReference>
<dbReference type="Gene3D" id="3.40.250.10">
    <property type="entry name" value="Rhodanese-like domain"/>
    <property type="match status" value="1"/>
</dbReference>
<dbReference type="EMBL" id="PCYM01000001">
    <property type="protein sequence ID" value="PIR47873.1"/>
    <property type="molecule type" value="Genomic_DNA"/>
</dbReference>
<dbReference type="Pfam" id="PF00581">
    <property type="entry name" value="Rhodanese"/>
    <property type="match status" value="1"/>
</dbReference>
<dbReference type="PANTHER" id="PTHR44086">
    <property type="entry name" value="THIOSULFATE SULFURTRANSFERASE RDL2, MITOCHONDRIAL-RELATED"/>
    <property type="match status" value="1"/>
</dbReference>
<gene>
    <name evidence="2" type="ORF">COV06_00530</name>
</gene>
<evidence type="ECO:0000259" key="1">
    <source>
        <dbReference type="PROSITE" id="PS50206"/>
    </source>
</evidence>
<dbReference type="CDD" id="cd00158">
    <property type="entry name" value="RHOD"/>
    <property type="match status" value="1"/>
</dbReference>
<evidence type="ECO:0000313" key="3">
    <source>
        <dbReference type="Proteomes" id="UP000230084"/>
    </source>
</evidence>
<dbReference type="AlphaFoldDB" id="A0A2H0RMZ0"/>
<dbReference type="PANTHER" id="PTHR44086:SF13">
    <property type="entry name" value="THIOSULFATE SULFURTRANSFERASE PSPE"/>
    <property type="match status" value="1"/>
</dbReference>
<name>A0A2H0RMZ0_9BACT</name>
<accession>A0A2H0RMZ0</accession>
<dbReference type="InterPro" id="IPR036873">
    <property type="entry name" value="Rhodanese-like_dom_sf"/>
</dbReference>
<dbReference type="GO" id="GO:0004792">
    <property type="term" value="F:thiosulfate-cyanide sulfurtransferase activity"/>
    <property type="evidence" value="ECO:0007669"/>
    <property type="project" value="TreeGrafter"/>
</dbReference>
<keyword evidence="2" id="KW-0808">Transferase</keyword>
<dbReference type="PROSITE" id="PS50206">
    <property type="entry name" value="RHODANESE_3"/>
    <property type="match status" value="1"/>
</dbReference>
<protein>
    <submittedName>
        <fullName evidence="2">Sulfurtransferase</fullName>
    </submittedName>
</protein>
<proteinExistence type="predicted"/>